<gene>
    <name evidence="3" type="ORF">GHC57_14470</name>
</gene>
<dbReference type="Pfam" id="PF03364">
    <property type="entry name" value="Polyketide_cyc"/>
    <property type="match status" value="1"/>
</dbReference>
<dbReference type="GO" id="GO:0045333">
    <property type="term" value="P:cellular respiration"/>
    <property type="evidence" value="ECO:0007669"/>
    <property type="project" value="InterPro"/>
</dbReference>
<feature type="domain" description="Coenzyme Q-binding protein COQ10 START" evidence="2">
    <location>
        <begin position="16"/>
        <end position="128"/>
    </location>
</feature>
<evidence type="ECO:0000259" key="2">
    <source>
        <dbReference type="Pfam" id="PF03364"/>
    </source>
</evidence>
<evidence type="ECO:0000313" key="4">
    <source>
        <dbReference type="Proteomes" id="UP000434582"/>
    </source>
</evidence>
<dbReference type="InterPro" id="IPR005031">
    <property type="entry name" value="COQ10_START"/>
</dbReference>
<organism evidence="3 4">
    <name type="scientific">Roseospira navarrensis</name>
    <dbReference type="NCBI Taxonomy" id="140058"/>
    <lineage>
        <taxon>Bacteria</taxon>
        <taxon>Pseudomonadati</taxon>
        <taxon>Pseudomonadota</taxon>
        <taxon>Alphaproteobacteria</taxon>
        <taxon>Rhodospirillales</taxon>
        <taxon>Rhodospirillaceae</taxon>
        <taxon>Roseospira</taxon>
    </lineage>
</organism>
<protein>
    <recommendedName>
        <fullName evidence="2">Coenzyme Q-binding protein COQ10 START domain-containing protein</fullName>
    </recommendedName>
</protein>
<evidence type="ECO:0000256" key="1">
    <source>
        <dbReference type="ARBA" id="ARBA00008918"/>
    </source>
</evidence>
<dbReference type="InterPro" id="IPR023393">
    <property type="entry name" value="START-like_dom_sf"/>
</dbReference>
<dbReference type="RefSeq" id="WP_153345476.1">
    <property type="nucleotide sequence ID" value="NZ_WIVE01000053.1"/>
</dbReference>
<dbReference type="InterPro" id="IPR044996">
    <property type="entry name" value="COQ10-like"/>
</dbReference>
<dbReference type="PANTHER" id="PTHR12901">
    <property type="entry name" value="SPERM PROTEIN HOMOLOG"/>
    <property type="match status" value="1"/>
</dbReference>
<evidence type="ECO:0000313" key="3">
    <source>
        <dbReference type="EMBL" id="MQX37724.1"/>
    </source>
</evidence>
<dbReference type="EMBL" id="WIVE01000053">
    <property type="protein sequence ID" value="MQX37724.1"/>
    <property type="molecule type" value="Genomic_DNA"/>
</dbReference>
<dbReference type="CDD" id="cd07813">
    <property type="entry name" value="COQ10p_like"/>
    <property type="match status" value="1"/>
</dbReference>
<accession>A0A7X1ZFS2</accession>
<comment type="similarity">
    <text evidence="1">Belongs to the ribosome association toxin RatA family.</text>
</comment>
<comment type="caution">
    <text evidence="3">The sequence shown here is derived from an EMBL/GenBank/DDBJ whole genome shotgun (WGS) entry which is preliminary data.</text>
</comment>
<dbReference type="Proteomes" id="UP000434582">
    <property type="component" value="Unassembled WGS sequence"/>
</dbReference>
<name>A0A7X1ZFS2_9PROT</name>
<sequence>MGHLRLHRDLPFARPAVYDVIADVERYPAFMPGFKGVRVQGWEDDTLRVVQTVGGGGITRTFLSRARFEPGARIDIVSHDKPFRVLRQTWRFEDAGDRRTRVHLEAEYRLADRLTGPVFERIFPGLLRSGLTAVARRAAHLERRRGAPPADTTRGTER</sequence>
<dbReference type="GO" id="GO:0048039">
    <property type="term" value="F:ubiquinone binding"/>
    <property type="evidence" value="ECO:0007669"/>
    <property type="project" value="InterPro"/>
</dbReference>
<dbReference type="AlphaFoldDB" id="A0A7X1ZFS2"/>
<dbReference type="Gene3D" id="3.30.530.20">
    <property type="match status" value="1"/>
</dbReference>
<dbReference type="SUPFAM" id="SSF55961">
    <property type="entry name" value="Bet v1-like"/>
    <property type="match status" value="1"/>
</dbReference>
<dbReference type="PANTHER" id="PTHR12901:SF10">
    <property type="entry name" value="COENZYME Q-BINDING PROTEIN COQ10, MITOCHONDRIAL"/>
    <property type="match status" value="1"/>
</dbReference>
<keyword evidence="4" id="KW-1185">Reference proteome</keyword>
<proteinExistence type="inferred from homology"/>
<reference evidence="3 4" key="1">
    <citation type="submission" date="2019-10" db="EMBL/GenBank/DDBJ databases">
        <title>Draft whole-genome sequence of the purple nonsulfur photosynthetic bacterium Roseospira navarrensis DSM 15114.</title>
        <authorList>
            <person name="Kyndt J.A."/>
            <person name="Meyer T.E."/>
        </authorList>
    </citation>
    <scope>NUCLEOTIDE SEQUENCE [LARGE SCALE GENOMIC DNA]</scope>
    <source>
        <strain evidence="3 4">DSM 15114</strain>
    </source>
</reference>
<dbReference type="OrthoDB" id="9804759at2"/>